<sequence>MIGDNLKKKYGLIKNIIYCHKKLKEYRGGKYFILVPLFVLTSVAVPLSIAVLPSVVIKILLSKFDIFKMISIVMVVISIVCILQFLLKRLEIVAINETFLFRVSIAKEFTAKSISIPYEDVESPKGKESFQKAIAAIYSGNEVGIEAMIMLVAKLGVGVLGLIVYALITASLHPVLMVILIICPVARLFVLNINRKWKENHKKDWIPIEVKIRYLQKECLDLKHGKDIRMYQIEGWFVKSFNKLIGKRLSWNRKEIIRKFNSQSVERIVSLIRDICCYGYLIYGVYGGMDIAEFTLYLGIISGFSSWVEKIFNSYGELLDNNMIINDYRSYMEQKDYWEIGGDKELPREKTHTITLEDIWYTYHGTEEPVFEGLNLTIKKGEKLAVVGMNGSGKSTLIKIICGLYKPQKGRVLLDGIDIKEFNLKEYYSLYSVVFQEVFAFAFPIIDNIICSTSESYNEKKLSECIDVAGLKDKIDSLPNGICSNMLKDLEDDGINLSGGEMQKLMLARALYKESSIVILDEPTAALDPIAEFEMYQKYNSFIKGKTSIFISHRLSSTVFCDRIIFLKAGKIIEDGSHEELIRLKGEYANMYELQAYYYQEEVEADVC</sequence>
<evidence type="ECO:0000259" key="8">
    <source>
        <dbReference type="PROSITE" id="PS50893"/>
    </source>
</evidence>
<keyword evidence="10" id="KW-1185">Reference proteome</keyword>
<keyword evidence="4 9" id="KW-0067">ATP-binding</keyword>
<feature type="transmembrane region" description="Helical" evidence="7">
    <location>
        <begin position="66"/>
        <end position="87"/>
    </location>
</feature>
<accession>A0ABR7DF03</accession>
<dbReference type="InterPro" id="IPR027417">
    <property type="entry name" value="P-loop_NTPase"/>
</dbReference>
<reference evidence="9 10" key="1">
    <citation type="submission" date="2020-08" db="EMBL/GenBank/DDBJ databases">
        <title>Genome public.</title>
        <authorList>
            <person name="Liu C."/>
            <person name="Sun Q."/>
        </authorList>
    </citation>
    <scope>NUCLEOTIDE SEQUENCE [LARGE SCALE GENOMIC DNA]</scope>
    <source>
        <strain evidence="9 10">NSJ-6</strain>
    </source>
</reference>
<proteinExistence type="predicted"/>
<comment type="caution">
    <text evidence="9">The sequence shown here is derived from an EMBL/GenBank/DDBJ whole genome shotgun (WGS) entry which is preliminary data.</text>
</comment>
<name>A0ABR7DF03_9CLOT</name>
<dbReference type="Gene3D" id="3.40.50.300">
    <property type="entry name" value="P-loop containing nucleotide triphosphate hydrolases"/>
    <property type="match status" value="1"/>
</dbReference>
<keyword evidence="6 7" id="KW-0472">Membrane</keyword>
<feature type="domain" description="ABC transporter" evidence="8">
    <location>
        <begin position="354"/>
        <end position="594"/>
    </location>
</feature>
<dbReference type="SUPFAM" id="SSF90123">
    <property type="entry name" value="ABC transporter transmembrane region"/>
    <property type="match status" value="1"/>
</dbReference>
<feature type="transmembrane region" description="Helical" evidence="7">
    <location>
        <begin position="31"/>
        <end position="60"/>
    </location>
</feature>
<evidence type="ECO:0000256" key="3">
    <source>
        <dbReference type="ARBA" id="ARBA00022741"/>
    </source>
</evidence>
<dbReference type="PANTHER" id="PTHR24221">
    <property type="entry name" value="ATP-BINDING CASSETTE SUB-FAMILY B"/>
    <property type="match status" value="1"/>
</dbReference>
<evidence type="ECO:0000256" key="6">
    <source>
        <dbReference type="ARBA" id="ARBA00023136"/>
    </source>
</evidence>
<dbReference type="Pfam" id="PF00005">
    <property type="entry name" value="ABC_tran"/>
    <property type="match status" value="1"/>
</dbReference>
<evidence type="ECO:0000256" key="1">
    <source>
        <dbReference type="ARBA" id="ARBA00004651"/>
    </source>
</evidence>
<comment type="subcellular location">
    <subcellularLocation>
        <location evidence="1">Cell membrane</location>
        <topology evidence="1">Multi-pass membrane protein</topology>
    </subcellularLocation>
</comment>
<dbReference type="InterPro" id="IPR036640">
    <property type="entry name" value="ABC1_TM_sf"/>
</dbReference>
<dbReference type="InterPro" id="IPR017871">
    <property type="entry name" value="ABC_transporter-like_CS"/>
</dbReference>
<keyword evidence="3" id="KW-0547">Nucleotide-binding</keyword>
<evidence type="ECO:0000313" key="10">
    <source>
        <dbReference type="Proteomes" id="UP000596929"/>
    </source>
</evidence>
<organism evidence="9 10">
    <name type="scientific">Clostridium hominis</name>
    <dbReference type="NCBI Taxonomy" id="2763036"/>
    <lineage>
        <taxon>Bacteria</taxon>
        <taxon>Bacillati</taxon>
        <taxon>Bacillota</taxon>
        <taxon>Clostridia</taxon>
        <taxon>Eubacteriales</taxon>
        <taxon>Clostridiaceae</taxon>
        <taxon>Clostridium</taxon>
    </lineage>
</organism>
<evidence type="ECO:0000256" key="4">
    <source>
        <dbReference type="ARBA" id="ARBA00022840"/>
    </source>
</evidence>
<dbReference type="InterPro" id="IPR003593">
    <property type="entry name" value="AAA+_ATPase"/>
</dbReference>
<dbReference type="InterPro" id="IPR003439">
    <property type="entry name" value="ABC_transporter-like_ATP-bd"/>
</dbReference>
<dbReference type="Proteomes" id="UP000596929">
    <property type="component" value="Unassembled WGS sequence"/>
</dbReference>
<dbReference type="RefSeq" id="WP_186860347.1">
    <property type="nucleotide sequence ID" value="NZ_JACOOO010000025.1"/>
</dbReference>
<evidence type="ECO:0000256" key="2">
    <source>
        <dbReference type="ARBA" id="ARBA00022692"/>
    </source>
</evidence>
<feature type="transmembrane region" description="Helical" evidence="7">
    <location>
        <begin position="174"/>
        <end position="193"/>
    </location>
</feature>
<keyword evidence="2 7" id="KW-0812">Transmembrane</keyword>
<dbReference type="PROSITE" id="PS50893">
    <property type="entry name" value="ABC_TRANSPORTER_2"/>
    <property type="match status" value="1"/>
</dbReference>
<dbReference type="InterPro" id="IPR039421">
    <property type="entry name" value="Type_1_exporter"/>
</dbReference>
<dbReference type="SUPFAM" id="SSF52540">
    <property type="entry name" value="P-loop containing nucleoside triphosphate hydrolases"/>
    <property type="match status" value="1"/>
</dbReference>
<dbReference type="SMART" id="SM00382">
    <property type="entry name" value="AAA"/>
    <property type="match status" value="1"/>
</dbReference>
<dbReference type="EMBL" id="JACOOO010000025">
    <property type="protein sequence ID" value="MBC5629727.1"/>
    <property type="molecule type" value="Genomic_DNA"/>
</dbReference>
<gene>
    <name evidence="9" type="ORF">H8S20_12605</name>
</gene>
<dbReference type="GO" id="GO:0005524">
    <property type="term" value="F:ATP binding"/>
    <property type="evidence" value="ECO:0007669"/>
    <property type="project" value="UniProtKB-KW"/>
</dbReference>
<protein>
    <submittedName>
        <fullName evidence="9">ABC transporter ATP-binding protein</fullName>
    </submittedName>
</protein>
<dbReference type="CDD" id="cd03228">
    <property type="entry name" value="ABCC_MRP_Like"/>
    <property type="match status" value="1"/>
</dbReference>
<feature type="transmembrane region" description="Helical" evidence="7">
    <location>
        <begin position="147"/>
        <end position="168"/>
    </location>
</feature>
<dbReference type="PROSITE" id="PS00211">
    <property type="entry name" value="ABC_TRANSPORTER_1"/>
    <property type="match status" value="1"/>
</dbReference>
<keyword evidence="5 7" id="KW-1133">Transmembrane helix</keyword>
<evidence type="ECO:0000313" key="9">
    <source>
        <dbReference type="EMBL" id="MBC5629727.1"/>
    </source>
</evidence>
<evidence type="ECO:0000256" key="7">
    <source>
        <dbReference type="SAM" id="Phobius"/>
    </source>
</evidence>
<dbReference type="Gene3D" id="1.20.1560.10">
    <property type="entry name" value="ABC transporter type 1, transmembrane domain"/>
    <property type="match status" value="1"/>
</dbReference>
<dbReference type="PANTHER" id="PTHR24221:SF654">
    <property type="entry name" value="ATP-BINDING CASSETTE SUB-FAMILY B MEMBER 6"/>
    <property type="match status" value="1"/>
</dbReference>
<evidence type="ECO:0000256" key="5">
    <source>
        <dbReference type="ARBA" id="ARBA00022989"/>
    </source>
</evidence>